<protein>
    <submittedName>
        <fullName evidence="1">Uncharacterized protein</fullName>
    </submittedName>
</protein>
<accession>A0ACC0FD13</accession>
<dbReference type="EMBL" id="CM045772">
    <property type="protein sequence ID" value="KAI7986651.1"/>
    <property type="molecule type" value="Genomic_DNA"/>
</dbReference>
<evidence type="ECO:0000313" key="2">
    <source>
        <dbReference type="Proteomes" id="UP001060215"/>
    </source>
</evidence>
<name>A0ACC0FD13_9ERIC</name>
<dbReference type="Proteomes" id="UP001060215">
    <property type="component" value="Chromosome 15"/>
</dbReference>
<sequence>MPTTTPMPSIAITHPFSNLHNHCHRYGGQESSGRHWKVKETERMKEKNREDKVQKWETRCKSMCRVVWGASHVYVECKLLVDRLILSETKIKGDGKDGIGVDGGWRRGTMVMMGEGVMVNIGK</sequence>
<reference evidence="1 2" key="1">
    <citation type="journal article" date="2022" name="Plant J.">
        <title>Chromosome-level genome of Camellia lanceoleosa provides a valuable resource for understanding genome evolution and self-incompatibility.</title>
        <authorList>
            <person name="Gong W."/>
            <person name="Xiao S."/>
            <person name="Wang L."/>
            <person name="Liao Z."/>
            <person name="Chang Y."/>
            <person name="Mo W."/>
            <person name="Hu G."/>
            <person name="Li W."/>
            <person name="Zhao G."/>
            <person name="Zhu H."/>
            <person name="Hu X."/>
            <person name="Ji K."/>
            <person name="Xiang X."/>
            <person name="Song Q."/>
            <person name="Yuan D."/>
            <person name="Jin S."/>
            <person name="Zhang L."/>
        </authorList>
    </citation>
    <scope>NUCLEOTIDE SEQUENCE [LARGE SCALE GENOMIC DNA]</scope>
    <source>
        <strain evidence="1">SQ_2022a</strain>
    </source>
</reference>
<comment type="caution">
    <text evidence="1">The sequence shown here is derived from an EMBL/GenBank/DDBJ whole genome shotgun (WGS) entry which is preliminary data.</text>
</comment>
<proteinExistence type="predicted"/>
<evidence type="ECO:0000313" key="1">
    <source>
        <dbReference type="EMBL" id="KAI7986651.1"/>
    </source>
</evidence>
<gene>
    <name evidence="1" type="ORF">LOK49_LG14G00349</name>
</gene>
<keyword evidence="2" id="KW-1185">Reference proteome</keyword>
<organism evidence="1 2">
    <name type="scientific">Camellia lanceoleosa</name>
    <dbReference type="NCBI Taxonomy" id="1840588"/>
    <lineage>
        <taxon>Eukaryota</taxon>
        <taxon>Viridiplantae</taxon>
        <taxon>Streptophyta</taxon>
        <taxon>Embryophyta</taxon>
        <taxon>Tracheophyta</taxon>
        <taxon>Spermatophyta</taxon>
        <taxon>Magnoliopsida</taxon>
        <taxon>eudicotyledons</taxon>
        <taxon>Gunneridae</taxon>
        <taxon>Pentapetalae</taxon>
        <taxon>asterids</taxon>
        <taxon>Ericales</taxon>
        <taxon>Theaceae</taxon>
        <taxon>Camellia</taxon>
    </lineage>
</organism>